<evidence type="ECO:0000313" key="1">
    <source>
        <dbReference type="EMBL" id="KAB1216159.1"/>
    </source>
</evidence>
<name>A0A6A1VTB6_9ROSI</name>
<dbReference type="AlphaFoldDB" id="A0A6A1VTB6"/>
<sequence length="168" mass="18965">MASPVPDQNWACNVEDVEFQGVDSAILMSLLDDSEGEENDEDGLNCLIRSLEAEIVNSNSTMDSHSTSSVERPELVADREDGQLEYYGQPQYCWMSHDQLGFGGVDIPFPLSPRDDLNRYMDPCEYEMDGIIEFGGLGEFSHTYCGIALEEQGYRSLWQETYDSVMFD</sequence>
<proteinExistence type="predicted"/>
<dbReference type="EMBL" id="RXIC02000022">
    <property type="protein sequence ID" value="KAB1216159.1"/>
    <property type="molecule type" value="Genomic_DNA"/>
</dbReference>
<accession>A0A6A1VTB6</accession>
<comment type="caution">
    <text evidence="1">The sequence shown here is derived from an EMBL/GenBank/DDBJ whole genome shotgun (WGS) entry which is preliminary data.</text>
</comment>
<dbReference type="OrthoDB" id="691231at2759"/>
<protein>
    <submittedName>
        <fullName evidence="1">Uncharacterized protein</fullName>
    </submittedName>
</protein>
<evidence type="ECO:0000313" key="2">
    <source>
        <dbReference type="Proteomes" id="UP000516437"/>
    </source>
</evidence>
<reference evidence="1 2" key="1">
    <citation type="journal article" date="2019" name="Plant Biotechnol. J.">
        <title>The red bayberry genome and genetic basis of sex determination.</title>
        <authorList>
            <person name="Jia H.M."/>
            <person name="Jia H.J."/>
            <person name="Cai Q.L."/>
            <person name="Wang Y."/>
            <person name="Zhao H.B."/>
            <person name="Yang W.F."/>
            <person name="Wang G.Y."/>
            <person name="Li Y.H."/>
            <person name="Zhan D.L."/>
            <person name="Shen Y.T."/>
            <person name="Niu Q.F."/>
            <person name="Chang L."/>
            <person name="Qiu J."/>
            <person name="Zhao L."/>
            <person name="Xie H.B."/>
            <person name="Fu W.Y."/>
            <person name="Jin J."/>
            <person name="Li X.W."/>
            <person name="Jiao Y."/>
            <person name="Zhou C.C."/>
            <person name="Tu T."/>
            <person name="Chai C.Y."/>
            <person name="Gao J.L."/>
            <person name="Fan L.J."/>
            <person name="van de Weg E."/>
            <person name="Wang J.Y."/>
            <person name="Gao Z.S."/>
        </authorList>
    </citation>
    <scope>NUCLEOTIDE SEQUENCE [LARGE SCALE GENOMIC DNA]</scope>
    <source>
        <tissue evidence="1">Leaves</tissue>
    </source>
</reference>
<organism evidence="1 2">
    <name type="scientific">Morella rubra</name>
    <name type="common">Chinese bayberry</name>
    <dbReference type="NCBI Taxonomy" id="262757"/>
    <lineage>
        <taxon>Eukaryota</taxon>
        <taxon>Viridiplantae</taxon>
        <taxon>Streptophyta</taxon>
        <taxon>Embryophyta</taxon>
        <taxon>Tracheophyta</taxon>
        <taxon>Spermatophyta</taxon>
        <taxon>Magnoliopsida</taxon>
        <taxon>eudicotyledons</taxon>
        <taxon>Gunneridae</taxon>
        <taxon>Pentapetalae</taxon>
        <taxon>rosids</taxon>
        <taxon>fabids</taxon>
        <taxon>Fagales</taxon>
        <taxon>Myricaceae</taxon>
        <taxon>Morella</taxon>
    </lineage>
</organism>
<keyword evidence="2" id="KW-1185">Reference proteome</keyword>
<dbReference type="PANTHER" id="PTHR37611:SF4">
    <property type="entry name" value="OS06G0538400 PROTEIN"/>
    <property type="match status" value="1"/>
</dbReference>
<dbReference type="Proteomes" id="UP000516437">
    <property type="component" value="Chromosome 4"/>
</dbReference>
<gene>
    <name evidence="1" type="ORF">CJ030_MR4G011976</name>
</gene>
<dbReference type="PANTHER" id="PTHR37611">
    <property type="entry name" value="VIRUS-SPECIFIC-SIGNALING-PATHWAY REGULATED PROTEIN-RELATED"/>
    <property type="match status" value="1"/>
</dbReference>